<gene>
    <name evidence="19" type="primary">cobS</name>
    <name evidence="21" type="ORF">JF539_07945</name>
</gene>
<organism evidence="21 22">
    <name type="scientific">Roseibium aggregatum</name>
    <dbReference type="NCBI Taxonomy" id="187304"/>
    <lineage>
        <taxon>Bacteria</taxon>
        <taxon>Pseudomonadati</taxon>
        <taxon>Pseudomonadota</taxon>
        <taxon>Alphaproteobacteria</taxon>
        <taxon>Hyphomicrobiales</taxon>
        <taxon>Stappiaceae</taxon>
        <taxon>Roseibium</taxon>
    </lineage>
</organism>
<feature type="transmembrane region" description="Helical" evidence="19">
    <location>
        <begin position="270"/>
        <end position="289"/>
    </location>
</feature>
<feature type="compositionally biased region" description="Basic and acidic residues" evidence="20">
    <location>
        <begin position="10"/>
        <end position="21"/>
    </location>
</feature>
<keyword evidence="11 19" id="KW-0460">Magnesium</keyword>
<evidence type="ECO:0000256" key="12">
    <source>
        <dbReference type="ARBA" id="ARBA00022989"/>
    </source>
</evidence>
<evidence type="ECO:0000256" key="13">
    <source>
        <dbReference type="ARBA" id="ARBA00023136"/>
    </source>
</evidence>
<evidence type="ECO:0000256" key="4">
    <source>
        <dbReference type="ARBA" id="ARBA00010561"/>
    </source>
</evidence>
<evidence type="ECO:0000256" key="1">
    <source>
        <dbReference type="ARBA" id="ARBA00001946"/>
    </source>
</evidence>
<comment type="catalytic activity">
    <reaction evidence="17 19">
        <text>alpha-ribazole + adenosylcob(III)inamide-GDP = adenosylcob(III)alamin + GMP + H(+)</text>
        <dbReference type="Rhea" id="RHEA:16049"/>
        <dbReference type="ChEBI" id="CHEBI:10329"/>
        <dbReference type="ChEBI" id="CHEBI:15378"/>
        <dbReference type="ChEBI" id="CHEBI:18408"/>
        <dbReference type="ChEBI" id="CHEBI:58115"/>
        <dbReference type="ChEBI" id="CHEBI:60487"/>
        <dbReference type="EC" id="2.7.8.26"/>
    </reaction>
</comment>
<dbReference type="EC" id="2.7.8.26" evidence="5 19"/>
<dbReference type="GO" id="GO:0009236">
    <property type="term" value="P:cobalamin biosynthetic process"/>
    <property type="evidence" value="ECO:0007669"/>
    <property type="project" value="UniProtKB-UniRule"/>
</dbReference>
<evidence type="ECO:0000256" key="14">
    <source>
        <dbReference type="ARBA" id="ARBA00025228"/>
    </source>
</evidence>
<keyword evidence="9 19" id="KW-0808">Transferase</keyword>
<evidence type="ECO:0000313" key="22">
    <source>
        <dbReference type="Proteomes" id="UP000664096"/>
    </source>
</evidence>
<dbReference type="Pfam" id="PF02654">
    <property type="entry name" value="CobS"/>
    <property type="match status" value="1"/>
</dbReference>
<dbReference type="PANTHER" id="PTHR34148">
    <property type="entry name" value="ADENOSYLCOBINAMIDE-GDP RIBAZOLETRANSFERASE"/>
    <property type="match status" value="1"/>
</dbReference>
<accession>A0A939ECJ5</accession>
<evidence type="ECO:0000256" key="18">
    <source>
        <dbReference type="ARBA" id="ARBA00049504"/>
    </source>
</evidence>
<keyword evidence="7 19" id="KW-1003">Cell membrane</keyword>
<evidence type="ECO:0000256" key="19">
    <source>
        <dbReference type="HAMAP-Rule" id="MF_00719"/>
    </source>
</evidence>
<feature type="transmembrane region" description="Helical" evidence="19">
    <location>
        <begin position="228"/>
        <end position="250"/>
    </location>
</feature>
<comment type="catalytic activity">
    <reaction evidence="18 19">
        <text>alpha-ribazole 5'-phosphate + adenosylcob(III)inamide-GDP = adenosylcob(III)alamin 5'-phosphate + GMP + H(+)</text>
        <dbReference type="Rhea" id="RHEA:23560"/>
        <dbReference type="ChEBI" id="CHEBI:15378"/>
        <dbReference type="ChEBI" id="CHEBI:57918"/>
        <dbReference type="ChEBI" id="CHEBI:58115"/>
        <dbReference type="ChEBI" id="CHEBI:60487"/>
        <dbReference type="ChEBI" id="CHEBI:60493"/>
        <dbReference type="EC" id="2.7.8.26"/>
    </reaction>
</comment>
<dbReference type="HAMAP" id="MF_00719">
    <property type="entry name" value="CobS"/>
    <property type="match status" value="1"/>
</dbReference>
<dbReference type="GO" id="GO:0051073">
    <property type="term" value="F:adenosylcobinamide-GDP ribazoletransferase activity"/>
    <property type="evidence" value="ECO:0007669"/>
    <property type="project" value="UniProtKB-UniRule"/>
</dbReference>
<feature type="region of interest" description="Disordered" evidence="20">
    <location>
        <begin position="1"/>
        <end position="21"/>
    </location>
</feature>
<protein>
    <recommendedName>
        <fullName evidence="6 19">Adenosylcobinamide-GDP ribazoletransferase</fullName>
        <ecNumber evidence="5 19">2.7.8.26</ecNumber>
    </recommendedName>
    <alternativeName>
        <fullName evidence="16 19">Cobalamin synthase</fullName>
    </alternativeName>
    <alternativeName>
        <fullName evidence="15 19">Cobalamin-5'-phosphate synthase</fullName>
    </alternativeName>
</protein>
<feature type="transmembrane region" description="Helical" evidence="19">
    <location>
        <begin position="145"/>
        <end position="168"/>
    </location>
</feature>
<reference evidence="21" key="1">
    <citation type="submission" date="2020-12" db="EMBL/GenBank/DDBJ databases">
        <title>Oil enriched cultivation method for isolating marine PHA-producing bacteria.</title>
        <authorList>
            <person name="Zheng W."/>
            <person name="Yu S."/>
            <person name="Huang Y."/>
        </authorList>
    </citation>
    <scope>NUCLEOTIDE SEQUENCE</scope>
    <source>
        <strain evidence="21">SY-2-12</strain>
    </source>
</reference>
<evidence type="ECO:0000256" key="7">
    <source>
        <dbReference type="ARBA" id="ARBA00022475"/>
    </source>
</evidence>
<evidence type="ECO:0000256" key="16">
    <source>
        <dbReference type="ARBA" id="ARBA00032853"/>
    </source>
</evidence>
<evidence type="ECO:0000256" key="11">
    <source>
        <dbReference type="ARBA" id="ARBA00022842"/>
    </source>
</evidence>
<evidence type="ECO:0000256" key="10">
    <source>
        <dbReference type="ARBA" id="ARBA00022692"/>
    </source>
</evidence>
<evidence type="ECO:0000256" key="2">
    <source>
        <dbReference type="ARBA" id="ARBA00004651"/>
    </source>
</evidence>
<keyword evidence="8 19" id="KW-0169">Cobalamin biosynthesis</keyword>
<evidence type="ECO:0000256" key="9">
    <source>
        <dbReference type="ARBA" id="ARBA00022679"/>
    </source>
</evidence>
<dbReference type="AlphaFoldDB" id="A0A939ECJ5"/>
<dbReference type="Proteomes" id="UP000664096">
    <property type="component" value="Unassembled WGS sequence"/>
</dbReference>
<evidence type="ECO:0000256" key="17">
    <source>
        <dbReference type="ARBA" id="ARBA00048623"/>
    </source>
</evidence>
<keyword evidence="12 19" id="KW-1133">Transmembrane helix</keyword>
<comment type="caution">
    <text evidence="21">The sequence shown here is derived from an EMBL/GenBank/DDBJ whole genome shotgun (WGS) entry which is preliminary data.</text>
</comment>
<comment type="cofactor">
    <cofactor evidence="1 19">
        <name>Mg(2+)</name>
        <dbReference type="ChEBI" id="CHEBI:18420"/>
    </cofactor>
</comment>
<comment type="function">
    <text evidence="14 19">Joins adenosylcobinamide-GDP and alpha-ribazole to generate adenosylcobalamin (Ado-cobalamin). Also synthesizes adenosylcobalamin 5'-phosphate from adenosylcobinamide-GDP and alpha-ribazole 5'-phosphate.</text>
</comment>
<evidence type="ECO:0000256" key="8">
    <source>
        <dbReference type="ARBA" id="ARBA00022573"/>
    </source>
</evidence>
<dbReference type="EMBL" id="JAEKJZ010000001">
    <property type="protein sequence ID" value="MBN9670266.1"/>
    <property type="molecule type" value="Genomic_DNA"/>
</dbReference>
<name>A0A939ECJ5_9HYPH</name>
<keyword evidence="13 19" id="KW-0472">Membrane</keyword>
<evidence type="ECO:0000256" key="15">
    <source>
        <dbReference type="ARBA" id="ARBA00032605"/>
    </source>
</evidence>
<evidence type="ECO:0000256" key="3">
    <source>
        <dbReference type="ARBA" id="ARBA00004663"/>
    </source>
</evidence>
<dbReference type="PANTHER" id="PTHR34148:SF1">
    <property type="entry name" value="ADENOSYLCOBINAMIDE-GDP RIBAZOLETRANSFERASE"/>
    <property type="match status" value="1"/>
</dbReference>
<evidence type="ECO:0000313" key="21">
    <source>
        <dbReference type="EMBL" id="MBN9670266.1"/>
    </source>
</evidence>
<dbReference type="GO" id="GO:0008818">
    <property type="term" value="F:cobalamin 5'-phosphate synthase activity"/>
    <property type="evidence" value="ECO:0007669"/>
    <property type="project" value="UniProtKB-UniRule"/>
</dbReference>
<comment type="subcellular location">
    <subcellularLocation>
        <location evidence="2 19">Cell membrane</location>
        <topology evidence="2 19">Multi-pass membrane protein</topology>
    </subcellularLocation>
</comment>
<comment type="caution">
    <text evidence="19">Lacks conserved residue(s) required for the propagation of feature annotation.</text>
</comment>
<comment type="pathway">
    <text evidence="3 19">Cofactor biosynthesis; adenosylcobalamin biosynthesis; adenosylcobalamin from cob(II)yrinate a,c-diamide: step 7/7.</text>
</comment>
<sequence length="290" mass="30145">MSSETDQSFENERDSGPDKTLDQFSRLREGLVRLAADTAACVRFFSRLPLPKVNPADDPAAAPDFNTVARATPLAGFAIALPAAGIGMALGFTHLPALAVAALTAATLAATTGALHEDGLSDVADGFFGGGTPERRLEIMKDSRIGAFGALAVVLTTILRVGLLAALWQRFGPADAALLFLLGEAFSRLLVVWQWQRLPLARPDGLAARFGKPGAGTLRQATLLSLPFLVPALLLLSFGALCLALLIAVAAANFCGRLALDKTGGVTGDVLGAIQQISGLGFLLGMLMVP</sequence>
<comment type="similarity">
    <text evidence="4 19">Belongs to the CobS family.</text>
</comment>
<dbReference type="GO" id="GO:0005886">
    <property type="term" value="C:plasma membrane"/>
    <property type="evidence" value="ECO:0007669"/>
    <property type="project" value="UniProtKB-SubCell"/>
</dbReference>
<evidence type="ECO:0000256" key="20">
    <source>
        <dbReference type="SAM" id="MobiDB-lite"/>
    </source>
</evidence>
<keyword evidence="10 19" id="KW-0812">Transmembrane</keyword>
<dbReference type="InterPro" id="IPR003805">
    <property type="entry name" value="CobS"/>
</dbReference>
<evidence type="ECO:0000256" key="5">
    <source>
        <dbReference type="ARBA" id="ARBA00013200"/>
    </source>
</evidence>
<proteinExistence type="inferred from homology"/>
<evidence type="ECO:0000256" key="6">
    <source>
        <dbReference type="ARBA" id="ARBA00015850"/>
    </source>
</evidence>